<reference evidence="1 2" key="1">
    <citation type="submission" date="2021-01" db="EMBL/GenBank/DDBJ databases">
        <title>Genome Characterization of a novel Stenotrophomonas isolate with high keratinase activity.</title>
        <authorList>
            <person name="Cao Z.-J."/>
        </authorList>
    </citation>
    <scope>NUCLEOTIDE SEQUENCE [LARGE SCALE GENOMIC DNA]</scope>
    <source>
        <strain evidence="1 2">DHHJ</strain>
    </source>
</reference>
<accession>A0ABD7BYG5</accession>
<gene>
    <name evidence="1" type="ORF">JJL50_11240</name>
</gene>
<dbReference type="AlphaFoldDB" id="A0ABD7BYG5"/>
<dbReference type="Proteomes" id="UP000596095">
    <property type="component" value="Chromosome"/>
</dbReference>
<sequence length="285" mass="31542">MKSAWSRERLWAVRLMAGHACHRASLRVGAALLPCLPPRMQNRMAEEAFAWIGPRLQPHRHTRALGALQQLGHNSSAATRLAARFLATSWIRQARFHRLRHLPFPAQQDVLRAMRWHDPLALWAAAAGRRRVICILPSGDMELAMAALLDRPGAPSHYFISTYHRQGSPRHRVLAALQRQGHRLDIGQSGQSGQAWRHLRRGASVVTKLDPWSGDGREPGPLRLARLAQVPVLLLGHRCDDSEAGTLHVLGEFGAESMADGAASLRAAALAFLATAPHDWADLDR</sequence>
<protein>
    <submittedName>
        <fullName evidence="1">Uncharacterized protein</fullName>
    </submittedName>
</protein>
<proteinExistence type="predicted"/>
<organism evidence="1 2">
    <name type="scientific">Stenotrophomonas maltophilia</name>
    <name type="common">Pseudomonas maltophilia</name>
    <name type="synonym">Xanthomonas maltophilia</name>
    <dbReference type="NCBI Taxonomy" id="40324"/>
    <lineage>
        <taxon>Bacteria</taxon>
        <taxon>Pseudomonadati</taxon>
        <taxon>Pseudomonadota</taxon>
        <taxon>Gammaproteobacteria</taxon>
        <taxon>Lysobacterales</taxon>
        <taxon>Lysobacteraceae</taxon>
        <taxon>Stenotrophomonas</taxon>
        <taxon>Stenotrophomonas maltophilia group</taxon>
    </lineage>
</organism>
<evidence type="ECO:0000313" key="1">
    <source>
        <dbReference type="EMBL" id="QQQ40554.1"/>
    </source>
</evidence>
<evidence type="ECO:0000313" key="2">
    <source>
        <dbReference type="Proteomes" id="UP000596095"/>
    </source>
</evidence>
<name>A0ABD7BYG5_STEMA</name>
<dbReference type="EMBL" id="CP067993">
    <property type="protein sequence ID" value="QQQ40554.1"/>
    <property type="molecule type" value="Genomic_DNA"/>
</dbReference>